<organism evidence="1 2">
    <name type="scientific">Ceraceosorus bombacis</name>
    <dbReference type="NCBI Taxonomy" id="401625"/>
    <lineage>
        <taxon>Eukaryota</taxon>
        <taxon>Fungi</taxon>
        <taxon>Dikarya</taxon>
        <taxon>Basidiomycota</taxon>
        <taxon>Ustilaginomycotina</taxon>
        <taxon>Exobasidiomycetes</taxon>
        <taxon>Ceraceosorales</taxon>
        <taxon>Ceraceosoraceae</taxon>
        <taxon>Ceraceosorus</taxon>
    </lineage>
</organism>
<dbReference type="EMBL" id="CCYA01000181">
    <property type="protein sequence ID" value="CEH12799.1"/>
    <property type="molecule type" value="Genomic_DNA"/>
</dbReference>
<sequence length="75" mass="8303">MSQVRWLAGERAPGEQLSSIERKQDPLLFARDAKSAPSSHTRAMVSSACIAKSARQSNGESELLFYQDKIRPAQL</sequence>
<dbReference type="AlphaFoldDB" id="A0A0P1BBE7"/>
<name>A0A0P1BBE7_9BASI</name>
<evidence type="ECO:0000313" key="1">
    <source>
        <dbReference type="EMBL" id="CEH12799.1"/>
    </source>
</evidence>
<reference evidence="2" key="1">
    <citation type="submission" date="2014-09" db="EMBL/GenBank/DDBJ databases">
        <authorList>
            <person name="Sharma Rahul"/>
            <person name="Thines Marco"/>
        </authorList>
    </citation>
    <scope>NUCLEOTIDE SEQUENCE [LARGE SCALE GENOMIC DNA]</scope>
</reference>
<protein>
    <submittedName>
        <fullName evidence="1">Uncharacterized protein</fullName>
    </submittedName>
</protein>
<proteinExistence type="predicted"/>
<accession>A0A0P1BBE7</accession>
<keyword evidence="2" id="KW-1185">Reference proteome</keyword>
<dbReference type="Proteomes" id="UP000054845">
    <property type="component" value="Unassembled WGS sequence"/>
</dbReference>
<evidence type="ECO:0000313" key="2">
    <source>
        <dbReference type="Proteomes" id="UP000054845"/>
    </source>
</evidence>